<evidence type="ECO:0000256" key="1">
    <source>
        <dbReference type="ARBA" id="ARBA00023015"/>
    </source>
</evidence>
<evidence type="ECO:0000313" key="6">
    <source>
        <dbReference type="EMBL" id="MFD2726459.1"/>
    </source>
</evidence>
<sequence>MHTGHSFVTFLNKTRIESACHYLLTSNLSIKDIAYSCGFDSISHFNRTFKRLKDKSPSRFRKIKPQESSSPTYCSL</sequence>
<dbReference type="PROSITE" id="PS00041">
    <property type="entry name" value="HTH_ARAC_FAMILY_1"/>
    <property type="match status" value="1"/>
</dbReference>
<dbReference type="InterPro" id="IPR009057">
    <property type="entry name" value="Homeodomain-like_sf"/>
</dbReference>
<evidence type="ECO:0000256" key="3">
    <source>
        <dbReference type="ARBA" id="ARBA00023163"/>
    </source>
</evidence>
<keyword evidence="2" id="KW-0238">DNA-binding</keyword>
<feature type="compositionally biased region" description="Polar residues" evidence="4">
    <location>
        <begin position="66"/>
        <end position="76"/>
    </location>
</feature>
<dbReference type="InterPro" id="IPR020449">
    <property type="entry name" value="Tscrpt_reg_AraC-type_HTH"/>
</dbReference>
<feature type="domain" description="HTH araC/xylS-type" evidence="5">
    <location>
        <begin position="1"/>
        <end position="63"/>
    </location>
</feature>
<protein>
    <submittedName>
        <fullName evidence="6">Helix-turn-helix domain-containing protein</fullName>
    </submittedName>
</protein>
<feature type="region of interest" description="Disordered" evidence="4">
    <location>
        <begin position="56"/>
        <end position="76"/>
    </location>
</feature>
<name>A0ABW5TCE0_9FLAO</name>
<dbReference type="Pfam" id="PF12833">
    <property type="entry name" value="HTH_18"/>
    <property type="match status" value="1"/>
</dbReference>
<dbReference type="PANTHER" id="PTHR43280">
    <property type="entry name" value="ARAC-FAMILY TRANSCRIPTIONAL REGULATOR"/>
    <property type="match status" value="1"/>
</dbReference>
<evidence type="ECO:0000313" key="7">
    <source>
        <dbReference type="Proteomes" id="UP001597476"/>
    </source>
</evidence>
<dbReference type="RefSeq" id="WP_380291459.1">
    <property type="nucleotide sequence ID" value="NZ_JBHULY010000016.1"/>
</dbReference>
<keyword evidence="7" id="KW-1185">Reference proteome</keyword>
<organism evidence="6 7">
    <name type="scientific">Hyunsoonleella rubra</name>
    <dbReference type="NCBI Taxonomy" id="1737062"/>
    <lineage>
        <taxon>Bacteria</taxon>
        <taxon>Pseudomonadati</taxon>
        <taxon>Bacteroidota</taxon>
        <taxon>Flavobacteriia</taxon>
        <taxon>Flavobacteriales</taxon>
        <taxon>Flavobacteriaceae</taxon>
    </lineage>
</organism>
<dbReference type="Proteomes" id="UP001597476">
    <property type="component" value="Unassembled WGS sequence"/>
</dbReference>
<dbReference type="Gene3D" id="1.10.10.60">
    <property type="entry name" value="Homeodomain-like"/>
    <property type="match status" value="1"/>
</dbReference>
<keyword evidence="1" id="KW-0805">Transcription regulation</keyword>
<dbReference type="SMART" id="SM00342">
    <property type="entry name" value="HTH_ARAC"/>
    <property type="match status" value="1"/>
</dbReference>
<gene>
    <name evidence="6" type="ORF">ACFSR8_09555</name>
</gene>
<evidence type="ECO:0000256" key="4">
    <source>
        <dbReference type="SAM" id="MobiDB-lite"/>
    </source>
</evidence>
<evidence type="ECO:0000256" key="2">
    <source>
        <dbReference type="ARBA" id="ARBA00023125"/>
    </source>
</evidence>
<dbReference type="SUPFAM" id="SSF46689">
    <property type="entry name" value="Homeodomain-like"/>
    <property type="match status" value="1"/>
</dbReference>
<keyword evidence="3" id="KW-0804">Transcription</keyword>
<reference evidence="7" key="1">
    <citation type="journal article" date="2019" name="Int. J. Syst. Evol. Microbiol.">
        <title>The Global Catalogue of Microorganisms (GCM) 10K type strain sequencing project: providing services to taxonomists for standard genome sequencing and annotation.</title>
        <authorList>
            <consortium name="The Broad Institute Genomics Platform"/>
            <consortium name="The Broad Institute Genome Sequencing Center for Infectious Disease"/>
            <person name="Wu L."/>
            <person name="Ma J."/>
        </authorList>
    </citation>
    <scope>NUCLEOTIDE SEQUENCE [LARGE SCALE GENOMIC DNA]</scope>
    <source>
        <strain evidence="7">KCTC 42398</strain>
    </source>
</reference>
<evidence type="ECO:0000259" key="5">
    <source>
        <dbReference type="PROSITE" id="PS01124"/>
    </source>
</evidence>
<dbReference type="InterPro" id="IPR018060">
    <property type="entry name" value="HTH_AraC"/>
</dbReference>
<proteinExistence type="predicted"/>
<dbReference type="PANTHER" id="PTHR43280:SF2">
    <property type="entry name" value="HTH-TYPE TRANSCRIPTIONAL REGULATOR EXSA"/>
    <property type="match status" value="1"/>
</dbReference>
<dbReference type="PROSITE" id="PS01124">
    <property type="entry name" value="HTH_ARAC_FAMILY_2"/>
    <property type="match status" value="1"/>
</dbReference>
<dbReference type="EMBL" id="JBHULY010000016">
    <property type="protein sequence ID" value="MFD2726459.1"/>
    <property type="molecule type" value="Genomic_DNA"/>
</dbReference>
<dbReference type="InterPro" id="IPR018062">
    <property type="entry name" value="HTH_AraC-typ_CS"/>
</dbReference>
<accession>A0ABW5TCE0</accession>
<comment type="caution">
    <text evidence="6">The sequence shown here is derived from an EMBL/GenBank/DDBJ whole genome shotgun (WGS) entry which is preliminary data.</text>
</comment>
<dbReference type="PRINTS" id="PR00032">
    <property type="entry name" value="HTHARAC"/>
</dbReference>